<organism evidence="1 2">
    <name type="scientific">Trifolium pratense</name>
    <name type="common">Red clover</name>
    <dbReference type="NCBI Taxonomy" id="57577"/>
    <lineage>
        <taxon>Eukaryota</taxon>
        <taxon>Viridiplantae</taxon>
        <taxon>Streptophyta</taxon>
        <taxon>Embryophyta</taxon>
        <taxon>Tracheophyta</taxon>
        <taxon>Spermatophyta</taxon>
        <taxon>Magnoliopsida</taxon>
        <taxon>eudicotyledons</taxon>
        <taxon>Gunneridae</taxon>
        <taxon>Pentapetalae</taxon>
        <taxon>rosids</taxon>
        <taxon>fabids</taxon>
        <taxon>Fabales</taxon>
        <taxon>Fabaceae</taxon>
        <taxon>Papilionoideae</taxon>
        <taxon>50 kb inversion clade</taxon>
        <taxon>NPAAA clade</taxon>
        <taxon>Hologalegina</taxon>
        <taxon>IRL clade</taxon>
        <taxon>Trifolieae</taxon>
        <taxon>Trifolium</taxon>
    </lineage>
</organism>
<sequence>MPFFGFGKKPTPLTNAEKKKQNEILKHTVERLEESKALDEEHQKLVDRMLKIHGTKKKVGREIHKVGK</sequence>
<proteinExistence type="predicted"/>
<comment type="caution">
    <text evidence="1">The sequence shown here is derived from an EMBL/GenBank/DDBJ whole genome shotgun (WGS) entry which is preliminary data.</text>
</comment>
<evidence type="ECO:0000313" key="1">
    <source>
        <dbReference type="EMBL" id="CAJ2648548.1"/>
    </source>
</evidence>
<accession>A0ACB0JWH1</accession>
<keyword evidence="2" id="KW-1185">Reference proteome</keyword>
<dbReference type="EMBL" id="CASHSV030000109">
    <property type="protein sequence ID" value="CAJ2648548.1"/>
    <property type="molecule type" value="Genomic_DNA"/>
</dbReference>
<name>A0ACB0JWH1_TRIPR</name>
<reference evidence="1" key="1">
    <citation type="submission" date="2023-10" db="EMBL/GenBank/DDBJ databases">
        <authorList>
            <person name="Rodriguez Cubillos JULIANA M."/>
            <person name="De Vega J."/>
        </authorList>
    </citation>
    <scope>NUCLEOTIDE SEQUENCE</scope>
</reference>
<protein>
    <submittedName>
        <fullName evidence="1">Uncharacterized protein</fullName>
    </submittedName>
</protein>
<dbReference type="Proteomes" id="UP001177021">
    <property type="component" value="Unassembled WGS sequence"/>
</dbReference>
<gene>
    <name evidence="1" type="ORF">MILVUS5_LOCUS16873</name>
</gene>
<evidence type="ECO:0000313" key="2">
    <source>
        <dbReference type="Proteomes" id="UP001177021"/>
    </source>
</evidence>